<evidence type="ECO:0000313" key="8">
    <source>
        <dbReference type="EMBL" id="GAA0251793.1"/>
    </source>
</evidence>
<dbReference type="SUPFAM" id="SSF48452">
    <property type="entry name" value="TPR-like"/>
    <property type="match status" value="3"/>
</dbReference>
<dbReference type="InterPro" id="IPR011990">
    <property type="entry name" value="TPR-like_helical_dom_sf"/>
</dbReference>
<keyword evidence="6" id="KW-0472">Membrane</keyword>
<dbReference type="SUPFAM" id="SSF56112">
    <property type="entry name" value="Protein kinase-like (PK-like)"/>
    <property type="match status" value="1"/>
</dbReference>
<keyword evidence="6" id="KW-0812">Transmembrane</keyword>
<dbReference type="Gene3D" id="3.30.200.20">
    <property type="entry name" value="Phosphorylase Kinase, domain 1"/>
    <property type="match status" value="1"/>
</dbReference>
<dbReference type="InterPro" id="IPR000719">
    <property type="entry name" value="Prot_kinase_dom"/>
</dbReference>
<accession>A0ABN0UJ32</accession>
<keyword evidence="9" id="KW-1185">Reference proteome</keyword>
<keyword evidence="2 5" id="KW-0547">Nucleotide-binding</keyword>
<evidence type="ECO:0000259" key="7">
    <source>
        <dbReference type="PROSITE" id="PS50011"/>
    </source>
</evidence>
<evidence type="ECO:0000256" key="6">
    <source>
        <dbReference type="SAM" id="Phobius"/>
    </source>
</evidence>
<dbReference type="PANTHER" id="PTHR43289:SF34">
    <property type="entry name" value="SERINE_THREONINE-PROTEIN KINASE YBDM-RELATED"/>
    <property type="match status" value="1"/>
</dbReference>
<comment type="caution">
    <text evidence="8">The sequence shown here is derived from an EMBL/GenBank/DDBJ whole genome shotgun (WGS) entry which is preliminary data.</text>
</comment>
<dbReference type="Gene3D" id="1.25.40.10">
    <property type="entry name" value="Tetratricopeptide repeat domain"/>
    <property type="match status" value="3"/>
</dbReference>
<feature type="domain" description="Protein kinase" evidence="7">
    <location>
        <begin position="83"/>
        <end position="363"/>
    </location>
</feature>
<keyword evidence="6" id="KW-1133">Transmembrane helix</keyword>
<dbReference type="PANTHER" id="PTHR43289">
    <property type="entry name" value="MITOGEN-ACTIVATED PROTEIN KINASE KINASE KINASE 20-RELATED"/>
    <property type="match status" value="1"/>
</dbReference>
<dbReference type="PROSITE" id="PS50011">
    <property type="entry name" value="PROTEIN_KINASE_DOM"/>
    <property type="match status" value="1"/>
</dbReference>
<dbReference type="EMBL" id="BAAAFO010000002">
    <property type="protein sequence ID" value="GAA0251793.1"/>
    <property type="molecule type" value="Genomic_DNA"/>
</dbReference>
<evidence type="ECO:0000256" key="4">
    <source>
        <dbReference type="ARBA" id="ARBA00022840"/>
    </source>
</evidence>
<dbReference type="Pfam" id="PF00069">
    <property type="entry name" value="Pkinase"/>
    <property type="match status" value="1"/>
</dbReference>
<keyword evidence="1" id="KW-0808">Transferase</keyword>
<dbReference type="InterPro" id="IPR011009">
    <property type="entry name" value="Kinase-like_dom_sf"/>
</dbReference>
<evidence type="ECO:0000256" key="5">
    <source>
        <dbReference type="PROSITE-ProRule" id="PRU10141"/>
    </source>
</evidence>
<evidence type="ECO:0000256" key="1">
    <source>
        <dbReference type="ARBA" id="ARBA00022679"/>
    </source>
</evidence>
<evidence type="ECO:0000256" key="3">
    <source>
        <dbReference type="ARBA" id="ARBA00022777"/>
    </source>
</evidence>
<dbReference type="InterPro" id="IPR008271">
    <property type="entry name" value="Ser/Thr_kinase_AS"/>
</dbReference>
<protein>
    <recommendedName>
        <fullName evidence="7">Protein kinase domain-containing protein</fullName>
    </recommendedName>
</protein>
<dbReference type="PROSITE" id="PS00108">
    <property type="entry name" value="PROTEIN_KINASE_ST"/>
    <property type="match status" value="1"/>
</dbReference>
<dbReference type="InterPro" id="IPR017441">
    <property type="entry name" value="Protein_kinase_ATP_BS"/>
</dbReference>
<gene>
    <name evidence="8" type="ORF">GCM10009126_16460</name>
</gene>
<evidence type="ECO:0000256" key="2">
    <source>
        <dbReference type="ARBA" id="ARBA00022741"/>
    </source>
</evidence>
<organism evidence="8 9">
    <name type="scientific">Rhodanobacter caeni</name>
    <dbReference type="NCBI Taxonomy" id="657654"/>
    <lineage>
        <taxon>Bacteria</taxon>
        <taxon>Pseudomonadati</taxon>
        <taxon>Pseudomonadota</taxon>
        <taxon>Gammaproteobacteria</taxon>
        <taxon>Lysobacterales</taxon>
        <taxon>Rhodanobacteraceae</taxon>
        <taxon>Rhodanobacter</taxon>
    </lineage>
</organism>
<dbReference type="Pfam" id="PF13424">
    <property type="entry name" value="TPR_12"/>
    <property type="match status" value="1"/>
</dbReference>
<dbReference type="Gene3D" id="1.10.510.10">
    <property type="entry name" value="Transferase(Phosphotransferase) domain 1"/>
    <property type="match status" value="1"/>
</dbReference>
<dbReference type="PROSITE" id="PS00107">
    <property type="entry name" value="PROTEIN_KINASE_ATP"/>
    <property type="match status" value="1"/>
</dbReference>
<dbReference type="Proteomes" id="UP001500657">
    <property type="component" value="Unassembled WGS sequence"/>
</dbReference>
<proteinExistence type="predicted"/>
<dbReference type="RefSeq" id="WP_343882032.1">
    <property type="nucleotide sequence ID" value="NZ_BAAAFO010000002.1"/>
</dbReference>
<reference evidence="8 9" key="1">
    <citation type="journal article" date="2019" name="Int. J. Syst. Evol. Microbiol.">
        <title>The Global Catalogue of Microorganisms (GCM) 10K type strain sequencing project: providing services to taxonomists for standard genome sequencing and annotation.</title>
        <authorList>
            <consortium name="The Broad Institute Genomics Platform"/>
            <consortium name="The Broad Institute Genome Sequencing Center for Infectious Disease"/>
            <person name="Wu L."/>
            <person name="Ma J."/>
        </authorList>
    </citation>
    <scope>NUCLEOTIDE SEQUENCE [LARGE SCALE GENOMIC DNA]</scope>
    <source>
        <strain evidence="8 9">JCM 16242</strain>
    </source>
</reference>
<evidence type="ECO:0000313" key="9">
    <source>
        <dbReference type="Proteomes" id="UP001500657"/>
    </source>
</evidence>
<name>A0ABN0UJ32_9GAMM</name>
<dbReference type="Pfam" id="PF13374">
    <property type="entry name" value="TPR_10"/>
    <property type="match status" value="3"/>
</dbReference>
<dbReference type="SMART" id="SM00220">
    <property type="entry name" value="S_TKc"/>
    <property type="match status" value="1"/>
</dbReference>
<feature type="binding site" evidence="5">
    <location>
        <position position="114"/>
    </location>
    <ligand>
        <name>ATP</name>
        <dbReference type="ChEBI" id="CHEBI:30616"/>
    </ligand>
</feature>
<feature type="transmembrane region" description="Helical" evidence="6">
    <location>
        <begin position="388"/>
        <end position="411"/>
    </location>
</feature>
<dbReference type="CDD" id="cd14014">
    <property type="entry name" value="STKc_PknB_like"/>
    <property type="match status" value="1"/>
</dbReference>
<keyword evidence="4 5" id="KW-0067">ATP-binding</keyword>
<keyword evidence="3" id="KW-0418">Kinase</keyword>
<sequence>MTRQLTDRYREAKLIAMAAIELSGEARAAMIASAVGDDEDLDREVRWMIDAIESSHTAPMPGDQMQTADLSGHDAQAAAPRHYRLLRRLGEGGMGTVYLAERTDGDFVQQVALKLLQASAEGSPVLLERFTRERQMLARLEHPGIAHLLDGGVLTDGKPFLAMEYVEGERIDAWCERHGADLRERVLLFLKVCAAVEYAHRNLIIHRDIKPANILVTEYGEPKLLDFGIARIIDEQADVAATATGAHVLTLAYASPEQIERQPLTTAADVYSLGVVLYQLVSGRRPFQHLVTPHLLTNAIIGGAVVAPSRAAKTATREPDSAKAPGFPVPADIDAIVLKTLRRHAAERYATVGELVADLRRFLARHPVHARRGVRLYRMRRFVQRNRWPLAAASVLLIAVLAGLGSSLYALGQARTQQQLAERRQQQLERIVHFQQSMFDSVDIDAMGHAIKRDQERQLAAMLSTAKGASARDKSAVEEMQRTFAGISATDTARNVLDTYVVTHALDSLDAAFADAPKLAADMRQSLARVLINIGSYPHAVAELRKVLAARETATPADAQARLSAQVDLAVALYRKGELGAAAQLFEQSSGEASSLPLAAPLRVAAEAGRARVLAAQGHLQQALALQQQLYKQLEPLLPATDAGVMELRQDLVTTLIGLGMRDEARKQAEALVALDRSKLGPEHPETLKAMVVLAKLLHYRHEYEKSLALAREVAVIRERRLGADHPETLSAQNMVATDQVYLAQDPAAFAQAHALLDRVVAARERRLGPDHPDTMASLTVMVRLLSKQGHFADDPATAQGFYAKAIALERRILASHERMLGPDHPHTLMAHGSLASLMNAAGQYKRALAEAELTLAGQRRVLGNEHPIIFGTLTLIGDINSDAGNWKAARDAYRQALEGREKLLGPRDAHTIESASRLHYALAELGAERAAQGVRQQYLDPVIAMNPANLNASMRSVRDEAIRMLTP</sequence>